<feature type="signal peptide" evidence="1">
    <location>
        <begin position="1"/>
        <end position="21"/>
    </location>
</feature>
<organism evidence="2 3">
    <name type="scientific">Spirosoma terrae</name>
    <dbReference type="NCBI Taxonomy" id="1968276"/>
    <lineage>
        <taxon>Bacteria</taxon>
        <taxon>Pseudomonadati</taxon>
        <taxon>Bacteroidota</taxon>
        <taxon>Cytophagia</taxon>
        <taxon>Cytophagales</taxon>
        <taxon>Cytophagaceae</taxon>
        <taxon>Spirosoma</taxon>
    </lineage>
</organism>
<dbReference type="InterPro" id="IPR011250">
    <property type="entry name" value="OMP/PagP_B-barrel"/>
</dbReference>
<comment type="caution">
    <text evidence="2">The sequence shown here is derived from an EMBL/GenBank/DDBJ whole genome shotgun (WGS) entry which is preliminary data.</text>
</comment>
<evidence type="ECO:0000313" key="2">
    <source>
        <dbReference type="EMBL" id="NDU96668.1"/>
    </source>
</evidence>
<dbReference type="AlphaFoldDB" id="A0A6L9LDT4"/>
<protein>
    <submittedName>
        <fullName evidence="2">Outer membrane beta-barrel protein</fullName>
    </submittedName>
</protein>
<evidence type="ECO:0000256" key="1">
    <source>
        <dbReference type="SAM" id="SignalP"/>
    </source>
</evidence>
<sequence>MRIIVYTLAVALSVFSIPLQAQSIRQRSTTEGFNLSLQGHYMGWSSDYFQFLDERAGSGGGFSGRAGFGFNQRYEAFLQYNYSAISATDIAGESFRYTHLTPGIRVNFSATTRALRPFAELGYVYQTGKVDQVLNQDGFRDNLLFKGGAAHIGAGLSYFLSLPIAITLNGSVQAAGKADVQINGQNTGERADLTSFRISAGLVLYLSEL</sequence>
<proteinExistence type="predicted"/>
<dbReference type="GO" id="GO:0019867">
    <property type="term" value="C:outer membrane"/>
    <property type="evidence" value="ECO:0007669"/>
    <property type="project" value="InterPro"/>
</dbReference>
<name>A0A6L9LDT4_9BACT</name>
<feature type="chain" id="PRO_5026725485" evidence="1">
    <location>
        <begin position="22"/>
        <end position="209"/>
    </location>
</feature>
<reference evidence="2 3" key="1">
    <citation type="submission" date="2020-02" db="EMBL/GenBank/DDBJ databases">
        <title>Draft genome sequence of two Spirosoma agri KCTC 52727 and Spirosoma terrae KCTC 52035.</title>
        <authorList>
            <person name="Rojas J."/>
            <person name="Ambika Manirajan B."/>
            <person name="Suarez C."/>
            <person name="Ratering S."/>
            <person name="Schnell S."/>
        </authorList>
    </citation>
    <scope>NUCLEOTIDE SEQUENCE [LARGE SCALE GENOMIC DNA]</scope>
    <source>
        <strain evidence="2 3">KCTC 52035</strain>
    </source>
</reference>
<dbReference type="NCBIfam" id="TIGR01414">
    <property type="entry name" value="autotrans_barl"/>
    <property type="match status" value="1"/>
</dbReference>
<dbReference type="RefSeq" id="WP_163951275.1">
    <property type="nucleotide sequence ID" value="NZ_JAAFZH010000007.1"/>
</dbReference>
<dbReference type="SUPFAM" id="SSF56925">
    <property type="entry name" value="OMPA-like"/>
    <property type="match status" value="1"/>
</dbReference>
<dbReference type="InterPro" id="IPR006315">
    <property type="entry name" value="OM_autotransptr_brl_dom"/>
</dbReference>
<keyword evidence="1" id="KW-0732">Signal</keyword>
<dbReference type="EMBL" id="JAAFZH010000007">
    <property type="protein sequence ID" value="NDU96668.1"/>
    <property type="molecule type" value="Genomic_DNA"/>
</dbReference>
<dbReference type="Proteomes" id="UP000474175">
    <property type="component" value="Unassembled WGS sequence"/>
</dbReference>
<accession>A0A6L9LDT4</accession>
<evidence type="ECO:0000313" key="3">
    <source>
        <dbReference type="Proteomes" id="UP000474175"/>
    </source>
</evidence>
<keyword evidence="3" id="KW-1185">Reference proteome</keyword>
<dbReference type="Gene3D" id="2.40.160.20">
    <property type="match status" value="1"/>
</dbReference>
<gene>
    <name evidence="2" type="ORF">GK108_17430</name>
</gene>